<dbReference type="EMBL" id="JAWZYT010007018">
    <property type="protein sequence ID" value="KAK4287202.1"/>
    <property type="molecule type" value="Genomic_DNA"/>
</dbReference>
<sequence length="393" mass="45200">MTPQVLRSRQSQVPEATYNPRRQMYIFQHLIPLQSGKLRQVPSSHVTGMLPRTPTQQPSTAYISKHPSKVIKASMFERLMHEKTLRKSVNKTPPYLFTDRLPNTGNVFVSGPLHSPLGSNHAHPRVNVRVKQTLSPGNTEIRIWRTLNSPPKDVLLDELDSVLLRQLHVPPRSQQGLDSIVLPRKLQHDPPKRMIYPFKKYLNSSNKESRVPRLKSRKLYRRSLNENTSAVNQTQNTVTCGQQNPTASPPICNVSKAEPKPTPIFKFNNTVKKFNNRVNFNITIYKFNNFSNRIYNFNRFNITTNKFNITTNKFNITTNKFNNTINNFNITINKFNNFNRVKSCGGGKMDELKQMERVDLTPYIPPRPPHTPSPSPQPTYNPLDTFIMITSTI</sequence>
<comment type="caution">
    <text evidence="2">The sequence shown here is derived from an EMBL/GenBank/DDBJ whole genome shotgun (WGS) entry which is preliminary data.</text>
</comment>
<dbReference type="AlphaFoldDB" id="A0AAE1ND55"/>
<dbReference type="Proteomes" id="UP001292094">
    <property type="component" value="Unassembled WGS sequence"/>
</dbReference>
<keyword evidence="3" id="KW-1185">Reference proteome</keyword>
<feature type="region of interest" description="Disordered" evidence="1">
    <location>
        <begin position="226"/>
        <end position="247"/>
    </location>
</feature>
<accession>A0AAE1ND55</accession>
<protein>
    <submittedName>
        <fullName evidence="2">Uncharacterized protein</fullName>
    </submittedName>
</protein>
<evidence type="ECO:0000313" key="3">
    <source>
        <dbReference type="Proteomes" id="UP001292094"/>
    </source>
</evidence>
<evidence type="ECO:0000256" key="1">
    <source>
        <dbReference type="SAM" id="MobiDB-lite"/>
    </source>
</evidence>
<reference evidence="2" key="1">
    <citation type="submission" date="2023-11" db="EMBL/GenBank/DDBJ databases">
        <title>Genome assemblies of two species of porcelain crab, Petrolisthes cinctipes and Petrolisthes manimaculis (Anomura: Porcellanidae).</title>
        <authorList>
            <person name="Angst P."/>
        </authorList>
    </citation>
    <scope>NUCLEOTIDE SEQUENCE</scope>
    <source>
        <strain evidence="2">PB745_02</strain>
        <tissue evidence="2">Gill</tissue>
    </source>
</reference>
<proteinExistence type="predicted"/>
<evidence type="ECO:0000313" key="2">
    <source>
        <dbReference type="EMBL" id="KAK4287202.1"/>
    </source>
</evidence>
<organism evidence="2 3">
    <name type="scientific">Petrolisthes manimaculis</name>
    <dbReference type="NCBI Taxonomy" id="1843537"/>
    <lineage>
        <taxon>Eukaryota</taxon>
        <taxon>Metazoa</taxon>
        <taxon>Ecdysozoa</taxon>
        <taxon>Arthropoda</taxon>
        <taxon>Crustacea</taxon>
        <taxon>Multicrustacea</taxon>
        <taxon>Malacostraca</taxon>
        <taxon>Eumalacostraca</taxon>
        <taxon>Eucarida</taxon>
        <taxon>Decapoda</taxon>
        <taxon>Pleocyemata</taxon>
        <taxon>Anomura</taxon>
        <taxon>Galatheoidea</taxon>
        <taxon>Porcellanidae</taxon>
        <taxon>Petrolisthes</taxon>
    </lineage>
</organism>
<gene>
    <name evidence="2" type="ORF">Pmani_039724</name>
</gene>
<name>A0AAE1ND55_9EUCA</name>
<feature type="compositionally biased region" description="Polar residues" evidence="1">
    <location>
        <begin position="226"/>
        <end position="246"/>
    </location>
</feature>